<keyword evidence="7" id="KW-0675">Receptor</keyword>
<dbReference type="EMBL" id="JAZGLY010000001">
    <property type="protein sequence ID" value="MEE6186113.1"/>
    <property type="molecule type" value="Genomic_DNA"/>
</dbReference>
<feature type="domain" description="TonB-dependent receptor plug" evidence="5">
    <location>
        <begin position="128"/>
        <end position="216"/>
    </location>
</feature>
<dbReference type="PANTHER" id="PTHR40980:SF4">
    <property type="entry name" value="TONB-DEPENDENT RECEPTOR-LIKE BETA-BARREL DOMAIN-CONTAINING PROTEIN"/>
    <property type="match status" value="1"/>
</dbReference>
<comment type="subcellular location">
    <subcellularLocation>
        <location evidence="1">Cell outer membrane</location>
    </subcellularLocation>
</comment>
<dbReference type="InterPro" id="IPR036942">
    <property type="entry name" value="Beta-barrel_TonB_sf"/>
</dbReference>
<evidence type="ECO:0000256" key="4">
    <source>
        <dbReference type="SAM" id="SignalP"/>
    </source>
</evidence>
<dbReference type="SUPFAM" id="SSF49464">
    <property type="entry name" value="Carboxypeptidase regulatory domain-like"/>
    <property type="match status" value="1"/>
</dbReference>
<dbReference type="Pfam" id="PF07715">
    <property type="entry name" value="Plug"/>
    <property type="match status" value="1"/>
</dbReference>
<dbReference type="InterPro" id="IPR008969">
    <property type="entry name" value="CarboxyPept-like_regulatory"/>
</dbReference>
<name>A0ABU7RDN3_9BACT</name>
<reference evidence="7 8" key="1">
    <citation type="submission" date="2024-01" db="EMBL/GenBank/DDBJ databases">
        <title>Niabella digestum sp. nov., isolated from waste digestion system.</title>
        <authorList>
            <person name="Zhang L."/>
        </authorList>
    </citation>
    <scope>NUCLEOTIDE SEQUENCE [LARGE SCALE GENOMIC DNA]</scope>
    <source>
        <strain evidence="7 8">A18</strain>
    </source>
</reference>
<dbReference type="Gene3D" id="2.40.170.20">
    <property type="entry name" value="TonB-dependent receptor, beta-barrel domain"/>
    <property type="match status" value="1"/>
</dbReference>
<feature type="signal peptide" evidence="4">
    <location>
        <begin position="1"/>
        <end position="20"/>
    </location>
</feature>
<organism evidence="7 8">
    <name type="scientific">Niabella digestorum</name>
    <dbReference type="NCBI Taxonomy" id="3117701"/>
    <lineage>
        <taxon>Bacteria</taxon>
        <taxon>Pseudomonadati</taxon>
        <taxon>Bacteroidota</taxon>
        <taxon>Chitinophagia</taxon>
        <taxon>Chitinophagales</taxon>
        <taxon>Chitinophagaceae</taxon>
        <taxon>Niabella</taxon>
    </lineage>
</organism>
<dbReference type="InterPro" id="IPR037066">
    <property type="entry name" value="Plug_dom_sf"/>
</dbReference>
<keyword evidence="2" id="KW-0472">Membrane</keyword>
<keyword evidence="8" id="KW-1185">Reference proteome</keyword>
<dbReference type="Proteomes" id="UP001357452">
    <property type="component" value="Unassembled WGS sequence"/>
</dbReference>
<feature type="domain" description="Outer membrane protein beta-barrel" evidence="6">
    <location>
        <begin position="388"/>
        <end position="794"/>
    </location>
</feature>
<proteinExistence type="predicted"/>
<sequence length="817" mass="92418">MTQRLLFMAWICAFSLSLNAQSVISGTIVDSVEQKPLPAATIQVLSANGSIIKSEKTNDKGYFKITTPHISKGKIIISHINFQPLEITLPLEIQPTYDLGILYLLPQSYSLAAVVVEGRKAPVSFKVDRQVYKSSQFTNAANGTAVDVIRNLPAISVDANGTISFRGSNSFLVLINGKPTQGDPSFVLSQLPAGAIEDIELITSPSAAYDADGKSGIINIVTKDSVEDGWIIQANLMGGAPPINDFDNKRYNHPKRYGFDVLAGYNKNKWNINAGINYLRNDLAGFREGDVYTIIDEVKTSFPSTGERSYKRYNYGARMAVDFQANSSNTFSTGFYIGKKYQSRVADLLYHNSRENLNTGAITYFNYFNENTQNKEGIFTLANLDYIHTFEDNSKISFSGLFEQAKLSGTTYNLNLQYPQLIDTIQYTVNPSTNPLKAYRGKVDYSKDIANGNLQIGYQYRYDIQNGDFLYLTKINGSNDFETDPTFPSKVDVKNHIHGGYVQYSGRADKLNYSAGLRLEHSERNLYFSQSSENNKLSLTNLFPSVQLRYAAWNKGVIKAGYNRRIKRTNNYELNPFPEREHSETLEQGDPNLLPELTGTYELGIEQGLKRGNFFITLYHQRILNPIQRVNKVFNDTILNRVFTNAGKATQTGVEANLDWQLTHVWRFLLGGNLYKYKIKGAIFHGTIPVNNQKWVYSINSTQSFALPKNWLLQLSVNYLSLRATAQGEDGAFLTPHFTVKKTTTDKRWYFQLQWLNIDAGIKISNRQRITTWGNDFYTTTNYIYEPDQLQLSVGFNLLRKNRKIKLPQSEIGEKEF</sequence>
<dbReference type="InterPro" id="IPR012910">
    <property type="entry name" value="Plug_dom"/>
</dbReference>
<dbReference type="SUPFAM" id="SSF56935">
    <property type="entry name" value="Porins"/>
    <property type="match status" value="1"/>
</dbReference>
<protein>
    <submittedName>
        <fullName evidence="7">TonB-dependent receptor</fullName>
    </submittedName>
</protein>
<keyword evidence="3" id="KW-0998">Cell outer membrane</keyword>
<evidence type="ECO:0000313" key="8">
    <source>
        <dbReference type="Proteomes" id="UP001357452"/>
    </source>
</evidence>
<dbReference type="PANTHER" id="PTHR40980">
    <property type="entry name" value="PLUG DOMAIN-CONTAINING PROTEIN"/>
    <property type="match status" value="1"/>
</dbReference>
<comment type="caution">
    <text evidence="7">The sequence shown here is derived from an EMBL/GenBank/DDBJ whole genome shotgun (WGS) entry which is preliminary data.</text>
</comment>
<evidence type="ECO:0000256" key="3">
    <source>
        <dbReference type="ARBA" id="ARBA00023237"/>
    </source>
</evidence>
<evidence type="ECO:0000259" key="6">
    <source>
        <dbReference type="Pfam" id="PF14905"/>
    </source>
</evidence>
<evidence type="ECO:0000259" key="5">
    <source>
        <dbReference type="Pfam" id="PF07715"/>
    </source>
</evidence>
<dbReference type="InterPro" id="IPR041700">
    <property type="entry name" value="OMP_b-brl_3"/>
</dbReference>
<evidence type="ECO:0000313" key="7">
    <source>
        <dbReference type="EMBL" id="MEE6186113.1"/>
    </source>
</evidence>
<accession>A0ABU7RDN3</accession>
<evidence type="ECO:0000256" key="2">
    <source>
        <dbReference type="ARBA" id="ARBA00023136"/>
    </source>
</evidence>
<gene>
    <name evidence="7" type="ORF">V2H41_02380</name>
</gene>
<dbReference type="Pfam" id="PF13715">
    <property type="entry name" value="CarbopepD_reg_2"/>
    <property type="match status" value="1"/>
</dbReference>
<dbReference type="Pfam" id="PF14905">
    <property type="entry name" value="OMP_b-brl_3"/>
    <property type="match status" value="1"/>
</dbReference>
<dbReference type="Gene3D" id="2.170.130.10">
    <property type="entry name" value="TonB-dependent receptor, plug domain"/>
    <property type="match status" value="1"/>
</dbReference>
<dbReference type="RefSeq" id="WP_330973516.1">
    <property type="nucleotide sequence ID" value="NZ_JAZGLY010000001.1"/>
</dbReference>
<feature type="chain" id="PRO_5045962603" evidence="4">
    <location>
        <begin position="21"/>
        <end position="817"/>
    </location>
</feature>
<keyword evidence="4" id="KW-0732">Signal</keyword>
<evidence type="ECO:0000256" key="1">
    <source>
        <dbReference type="ARBA" id="ARBA00004442"/>
    </source>
</evidence>